<evidence type="ECO:0000313" key="2">
    <source>
        <dbReference type="Proteomes" id="UP001148737"/>
    </source>
</evidence>
<comment type="caution">
    <text evidence="1">The sequence shown here is derived from an EMBL/GenBank/DDBJ whole genome shotgun (WGS) entry which is preliminary data.</text>
</comment>
<dbReference type="EMBL" id="JANAKD010000799">
    <property type="protein sequence ID" value="KAJ3488218.1"/>
    <property type="molecule type" value="Genomic_DNA"/>
</dbReference>
<organism evidence="1 2">
    <name type="scientific">Lecanicillium saksenae</name>
    <dbReference type="NCBI Taxonomy" id="468837"/>
    <lineage>
        <taxon>Eukaryota</taxon>
        <taxon>Fungi</taxon>
        <taxon>Dikarya</taxon>
        <taxon>Ascomycota</taxon>
        <taxon>Pezizomycotina</taxon>
        <taxon>Sordariomycetes</taxon>
        <taxon>Hypocreomycetidae</taxon>
        <taxon>Hypocreales</taxon>
        <taxon>Cordycipitaceae</taxon>
        <taxon>Lecanicillium</taxon>
    </lineage>
</organism>
<sequence length="467" mass="52360">MDKKRLLFLTNAELGQANVHIAVIEWFQKYKPEVELHLCSFASLRSMVTAAGDTRDPALSSVTFHEISGPTWKECLFHRPEHKWQETCALPPTARMASRAASVMPRVALPWNGEELTDLTLQVKDIVDSVDPDLIIVDNLFTPAVTVCYNVETPWTSSFIPYPVPFYMLPIAFYHQRQWRSCPPSTWVHENAVHLWEKTKIYYSDWGRISYDPPKNLKIFLPSSSFVDFPFSNVPDHIVSCGPIVRSAAPIEEHDPSLASWLRRQPTVYINLGTHVMYDDDTNWQLAGAIKSLLEEATARKMDVQVLWKVNRDKGKNTSDFSDLYQSIGCINGDDRVLIVDWLLPEPMSVLRSGSVVCSVNHGGANSYFEAVSAGVPQIVLPVWFDTYDFARRVEYFGIGKIGNYGSAPKCAKEELAHILAQVVLGDSAKKMREKAAMMAAECAVNGSGCEMAARGILNLVMGIEKK</sequence>
<reference evidence="1" key="1">
    <citation type="submission" date="2022-07" db="EMBL/GenBank/DDBJ databases">
        <title>Genome Sequence of Lecanicillium saksenae.</title>
        <authorList>
            <person name="Buettner E."/>
        </authorList>
    </citation>
    <scope>NUCLEOTIDE SEQUENCE</scope>
    <source>
        <strain evidence="1">VT-O1</strain>
    </source>
</reference>
<evidence type="ECO:0000313" key="1">
    <source>
        <dbReference type="EMBL" id="KAJ3488218.1"/>
    </source>
</evidence>
<accession>A0ACC1QTD7</accession>
<proteinExistence type="predicted"/>
<protein>
    <submittedName>
        <fullName evidence="1">Uncharacterized protein</fullName>
    </submittedName>
</protein>
<keyword evidence="2" id="KW-1185">Reference proteome</keyword>
<dbReference type="Proteomes" id="UP001148737">
    <property type="component" value="Unassembled WGS sequence"/>
</dbReference>
<name>A0ACC1QTD7_9HYPO</name>
<gene>
    <name evidence="1" type="ORF">NLG97_g6237</name>
</gene>